<reference evidence="2 3" key="1">
    <citation type="submission" date="2019-01" db="EMBL/GenBank/DDBJ databases">
        <title>Sequencing of cultivated peanut Arachis hypogaea provides insights into genome evolution and oil improvement.</title>
        <authorList>
            <person name="Chen X."/>
        </authorList>
    </citation>
    <scope>NUCLEOTIDE SEQUENCE [LARGE SCALE GENOMIC DNA]</scope>
    <source>
        <strain evidence="3">cv. Fuhuasheng</strain>
        <tissue evidence="2">Leaves</tissue>
    </source>
</reference>
<sequence>MEQRLQRDWAKKKDECDYNHALMEEPWMISGHYLIIQCWRPFFLSLEKESGFYYWPPTEDRSEALVEETINQEGAERERISINGEGQNHIDPAQQNGKIQESWHQSNLNNNQDSPNFGSWTMVKRPLRKKKGNMNLSYFGGNQLPDSTPNQRSTNDESH</sequence>
<dbReference type="AlphaFoldDB" id="A0A444X6Q1"/>
<protein>
    <recommendedName>
        <fullName evidence="4">DUF4283 domain-containing protein</fullName>
    </recommendedName>
</protein>
<proteinExistence type="predicted"/>
<dbReference type="Proteomes" id="UP000289738">
    <property type="component" value="Chromosome B10"/>
</dbReference>
<feature type="compositionally biased region" description="Polar residues" evidence="1">
    <location>
        <begin position="102"/>
        <end position="119"/>
    </location>
</feature>
<evidence type="ECO:0000256" key="1">
    <source>
        <dbReference type="SAM" id="MobiDB-lite"/>
    </source>
</evidence>
<feature type="compositionally biased region" description="Polar residues" evidence="1">
    <location>
        <begin position="144"/>
        <end position="153"/>
    </location>
</feature>
<evidence type="ECO:0008006" key="4">
    <source>
        <dbReference type="Google" id="ProtNLM"/>
    </source>
</evidence>
<comment type="caution">
    <text evidence="2">The sequence shown here is derived from an EMBL/GenBank/DDBJ whole genome shotgun (WGS) entry which is preliminary data.</text>
</comment>
<organism evidence="2 3">
    <name type="scientific">Arachis hypogaea</name>
    <name type="common">Peanut</name>
    <dbReference type="NCBI Taxonomy" id="3818"/>
    <lineage>
        <taxon>Eukaryota</taxon>
        <taxon>Viridiplantae</taxon>
        <taxon>Streptophyta</taxon>
        <taxon>Embryophyta</taxon>
        <taxon>Tracheophyta</taxon>
        <taxon>Spermatophyta</taxon>
        <taxon>Magnoliopsida</taxon>
        <taxon>eudicotyledons</taxon>
        <taxon>Gunneridae</taxon>
        <taxon>Pentapetalae</taxon>
        <taxon>rosids</taxon>
        <taxon>fabids</taxon>
        <taxon>Fabales</taxon>
        <taxon>Fabaceae</taxon>
        <taxon>Papilionoideae</taxon>
        <taxon>50 kb inversion clade</taxon>
        <taxon>dalbergioids sensu lato</taxon>
        <taxon>Dalbergieae</taxon>
        <taxon>Pterocarpus clade</taxon>
        <taxon>Arachis</taxon>
    </lineage>
</organism>
<feature type="region of interest" description="Disordered" evidence="1">
    <location>
        <begin position="102"/>
        <end position="159"/>
    </location>
</feature>
<evidence type="ECO:0000313" key="3">
    <source>
        <dbReference type="Proteomes" id="UP000289738"/>
    </source>
</evidence>
<name>A0A444X6Q1_ARAHY</name>
<dbReference type="EMBL" id="SDMP01000020">
    <property type="protein sequence ID" value="RYQ85357.1"/>
    <property type="molecule type" value="Genomic_DNA"/>
</dbReference>
<gene>
    <name evidence="2" type="ORF">Ahy_B10g104902</name>
</gene>
<evidence type="ECO:0000313" key="2">
    <source>
        <dbReference type="EMBL" id="RYQ85357.1"/>
    </source>
</evidence>
<keyword evidence="3" id="KW-1185">Reference proteome</keyword>
<accession>A0A444X6Q1</accession>